<comment type="subcellular location">
    <subcellularLocation>
        <location evidence="1">Membrane</location>
        <topology evidence="1">Multi-pass membrane protein</topology>
    </subcellularLocation>
</comment>
<feature type="domain" description="Cytochrome oxidase subunit II copper A binding" evidence="16">
    <location>
        <begin position="129"/>
        <end position="263"/>
    </location>
</feature>
<dbReference type="Gene3D" id="1.10.287.90">
    <property type="match status" value="1"/>
</dbReference>
<dbReference type="PROSITE" id="PS00078">
    <property type="entry name" value="COX2"/>
    <property type="match status" value="1"/>
</dbReference>
<comment type="function">
    <text evidence="12">Subunits I and II form the functional core of the enzyme complex. Electrons originating in cytochrome c are transferred via heme a and Cu(A) to the binuclear center formed by heme a3 and Cu(B).</text>
</comment>
<dbReference type="PRINTS" id="PR01166">
    <property type="entry name" value="CYCOXIDASEII"/>
</dbReference>
<dbReference type="EMBL" id="CP019454">
    <property type="protein sequence ID" value="AUW93324.1"/>
    <property type="molecule type" value="Genomic_DNA"/>
</dbReference>
<sequence length="270" mass="30511">MGENVVFAVLWVVFSVLGEIGDRVIIRHNPMYYIVSNQGQLALQAFNFLLVVLTPVFVFVVLFLVFTMVRFTTKRGEMPPANKRFAIDNKAFVLVWVGGSIALNLLFFLHPTTSAMEQMFALDQPAANTHDLVVDVTARQWQWIFSYPQYGLTQTLTPNGQNLLELPVNVPVKFVLRSYDPYHTYDQYADVIHSFWVPAFGIKEDVIPGETRYEYLTPTAITSYAVNPMVRVQCAEVCGPGHPWMESPLAVVSDQQFAQWVKAQKALANG</sequence>
<evidence type="ECO:0000256" key="1">
    <source>
        <dbReference type="ARBA" id="ARBA00004141"/>
    </source>
</evidence>
<organism evidence="17 19">
    <name type="scientific">Sulfobacillus thermotolerans</name>
    <dbReference type="NCBI Taxonomy" id="338644"/>
    <lineage>
        <taxon>Bacteria</taxon>
        <taxon>Bacillati</taxon>
        <taxon>Bacillota</taxon>
        <taxon>Clostridia</taxon>
        <taxon>Eubacteriales</taxon>
        <taxon>Clostridiales Family XVII. Incertae Sedis</taxon>
        <taxon>Sulfobacillus</taxon>
    </lineage>
</organism>
<evidence type="ECO:0000256" key="14">
    <source>
        <dbReference type="ARBA" id="ARBA00047816"/>
    </source>
</evidence>
<comment type="similarity">
    <text evidence="2">Belongs to the cytochrome c oxidase subunit 2 family.</text>
</comment>
<evidence type="ECO:0000256" key="12">
    <source>
        <dbReference type="ARBA" id="ARBA00024688"/>
    </source>
</evidence>
<evidence type="ECO:0000256" key="13">
    <source>
        <dbReference type="ARBA" id="ARBA00031399"/>
    </source>
</evidence>
<evidence type="ECO:0000313" key="17">
    <source>
        <dbReference type="EMBL" id="AUW93324.1"/>
    </source>
</evidence>
<dbReference type="InterPro" id="IPR002429">
    <property type="entry name" value="CcO_II-like_C"/>
</dbReference>
<evidence type="ECO:0000256" key="8">
    <source>
        <dbReference type="ARBA" id="ARBA00022982"/>
    </source>
</evidence>
<dbReference type="EC" id="7.1.1.9" evidence="3"/>
<dbReference type="PANTHER" id="PTHR22888">
    <property type="entry name" value="CYTOCHROME C OXIDASE, SUBUNIT II"/>
    <property type="match status" value="1"/>
</dbReference>
<gene>
    <name evidence="17" type="ORF">BXT84_04615</name>
    <name evidence="18" type="ORF">BXT84_15385</name>
</gene>
<keyword evidence="11 15" id="KW-0472">Membrane</keyword>
<keyword evidence="19" id="KW-1185">Reference proteome</keyword>
<feature type="transmembrane region" description="Helical" evidence="15">
    <location>
        <begin position="42"/>
        <end position="71"/>
    </location>
</feature>
<dbReference type="InterPro" id="IPR008972">
    <property type="entry name" value="Cupredoxin"/>
</dbReference>
<evidence type="ECO:0000256" key="6">
    <source>
        <dbReference type="ARBA" id="ARBA00022723"/>
    </source>
</evidence>
<dbReference type="Proteomes" id="UP000325292">
    <property type="component" value="Chromosome"/>
</dbReference>
<evidence type="ECO:0000256" key="11">
    <source>
        <dbReference type="ARBA" id="ARBA00023136"/>
    </source>
</evidence>
<dbReference type="InterPro" id="IPR045187">
    <property type="entry name" value="CcO_II"/>
</dbReference>
<reference evidence="17 19" key="1">
    <citation type="journal article" date="2019" name="Sci. Rep.">
        <title>Sulfobacillus thermotolerans: new insights into resistance and metabolic capacities of acidophilic chemolithotrophs.</title>
        <authorList>
            <person name="Panyushkina A.E."/>
            <person name="Babenko V.V."/>
            <person name="Nikitina A.S."/>
            <person name="Selezneva O.V."/>
            <person name="Tsaplina I.A."/>
            <person name="Letarova M.A."/>
            <person name="Kostryukova E.S."/>
            <person name="Letarov A.V."/>
        </authorList>
    </citation>
    <scope>NUCLEOTIDE SEQUENCE [LARGE SCALE GENOMIC DNA]</scope>
    <source>
        <strain evidence="17 19">Kr1</strain>
    </source>
</reference>
<dbReference type="SUPFAM" id="SSF49503">
    <property type="entry name" value="Cupredoxins"/>
    <property type="match status" value="1"/>
</dbReference>
<evidence type="ECO:0000256" key="5">
    <source>
        <dbReference type="ARBA" id="ARBA00022692"/>
    </source>
</evidence>
<keyword evidence="4" id="KW-0813">Transport</keyword>
<comment type="catalytic activity">
    <reaction evidence="14">
        <text>4 Fe(II)-[cytochrome c] + O2 + 8 H(+)(in) = 4 Fe(III)-[cytochrome c] + 2 H2O + 4 H(+)(out)</text>
        <dbReference type="Rhea" id="RHEA:11436"/>
        <dbReference type="Rhea" id="RHEA-COMP:10350"/>
        <dbReference type="Rhea" id="RHEA-COMP:14399"/>
        <dbReference type="ChEBI" id="CHEBI:15377"/>
        <dbReference type="ChEBI" id="CHEBI:15378"/>
        <dbReference type="ChEBI" id="CHEBI:15379"/>
        <dbReference type="ChEBI" id="CHEBI:29033"/>
        <dbReference type="ChEBI" id="CHEBI:29034"/>
        <dbReference type="EC" id="7.1.1.9"/>
    </reaction>
</comment>
<dbReference type="Pfam" id="PF00116">
    <property type="entry name" value="COX2"/>
    <property type="match status" value="1"/>
</dbReference>
<dbReference type="EMBL" id="CP019454">
    <property type="protein sequence ID" value="AUW95169.1"/>
    <property type="molecule type" value="Genomic_DNA"/>
</dbReference>
<evidence type="ECO:0000256" key="3">
    <source>
        <dbReference type="ARBA" id="ARBA00012949"/>
    </source>
</evidence>
<evidence type="ECO:0000256" key="2">
    <source>
        <dbReference type="ARBA" id="ARBA00007866"/>
    </source>
</evidence>
<dbReference type="Gene3D" id="2.60.40.420">
    <property type="entry name" value="Cupredoxins - blue copper proteins"/>
    <property type="match status" value="1"/>
</dbReference>
<dbReference type="PANTHER" id="PTHR22888:SF9">
    <property type="entry name" value="CYTOCHROME C OXIDASE SUBUNIT 2"/>
    <property type="match status" value="1"/>
</dbReference>
<dbReference type="PROSITE" id="PS50857">
    <property type="entry name" value="COX2_CUA"/>
    <property type="match status" value="1"/>
</dbReference>
<keyword evidence="8" id="KW-0249">Electron transport</keyword>
<feature type="transmembrane region" description="Helical" evidence="15">
    <location>
        <begin position="91"/>
        <end position="109"/>
    </location>
</feature>
<evidence type="ECO:0000259" key="16">
    <source>
        <dbReference type="PROSITE" id="PS50857"/>
    </source>
</evidence>
<keyword evidence="9 15" id="KW-1133">Transmembrane helix</keyword>
<evidence type="ECO:0000256" key="9">
    <source>
        <dbReference type="ARBA" id="ARBA00022989"/>
    </source>
</evidence>
<dbReference type="InterPro" id="IPR036257">
    <property type="entry name" value="Cyt_c_oxidase_su2_TM_sf"/>
</dbReference>
<name>A0ABM6RPV6_9FIRM</name>
<evidence type="ECO:0000256" key="15">
    <source>
        <dbReference type="SAM" id="Phobius"/>
    </source>
</evidence>
<accession>A0ABM6RPV6</accession>
<protein>
    <recommendedName>
        <fullName evidence="3">cytochrome-c oxidase</fullName>
        <ecNumber evidence="3">7.1.1.9</ecNumber>
    </recommendedName>
    <alternativeName>
        <fullName evidence="13">Cytochrome aa3 subunit 2</fullName>
    </alternativeName>
</protein>
<keyword evidence="6" id="KW-0479">Metal-binding</keyword>
<keyword evidence="10" id="KW-0186">Copper</keyword>
<keyword evidence="5 15" id="KW-0812">Transmembrane</keyword>
<dbReference type="InterPro" id="IPR001505">
    <property type="entry name" value="Copper_CuA"/>
</dbReference>
<keyword evidence="7" id="KW-1278">Translocase</keyword>
<proteinExistence type="inferred from homology"/>
<evidence type="ECO:0000256" key="10">
    <source>
        <dbReference type="ARBA" id="ARBA00023008"/>
    </source>
</evidence>
<evidence type="ECO:0000256" key="7">
    <source>
        <dbReference type="ARBA" id="ARBA00022967"/>
    </source>
</evidence>
<evidence type="ECO:0000313" key="19">
    <source>
        <dbReference type="Proteomes" id="UP000325292"/>
    </source>
</evidence>
<evidence type="ECO:0000313" key="18">
    <source>
        <dbReference type="EMBL" id="AUW95169.1"/>
    </source>
</evidence>
<evidence type="ECO:0000256" key="4">
    <source>
        <dbReference type="ARBA" id="ARBA00022448"/>
    </source>
</evidence>